<evidence type="ECO:0000313" key="1">
    <source>
        <dbReference type="EMBL" id="KAK5841749.1"/>
    </source>
</evidence>
<reference evidence="1 2" key="1">
    <citation type="submission" date="2023-03" db="EMBL/GenBank/DDBJ databases">
        <title>WGS of Gossypium arboreum.</title>
        <authorList>
            <person name="Yu D."/>
        </authorList>
    </citation>
    <scope>NUCLEOTIDE SEQUENCE [LARGE SCALE GENOMIC DNA]</scope>
    <source>
        <tissue evidence="1">Leaf</tissue>
    </source>
</reference>
<gene>
    <name evidence="1" type="ORF">PVK06_004072</name>
</gene>
<name>A0ABR0QQZ1_GOSAR</name>
<sequence length="123" mass="14504">MTSFAMFPLHIPKHSLIAWMVILNRLPTQDHVTKRRDYILFECSFSKKVWQSILRLCSIHRAVDIWRQELAWTILKLKGKSLLVAILKLAWSAYLYIKEIMWAHLGRRPINRTDPINASLYAS</sequence>
<accession>A0ABR0QQZ1</accession>
<organism evidence="1 2">
    <name type="scientific">Gossypium arboreum</name>
    <name type="common">Tree cotton</name>
    <name type="synonym">Gossypium nanking</name>
    <dbReference type="NCBI Taxonomy" id="29729"/>
    <lineage>
        <taxon>Eukaryota</taxon>
        <taxon>Viridiplantae</taxon>
        <taxon>Streptophyta</taxon>
        <taxon>Embryophyta</taxon>
        <taxon>Tracheophyta</taxon>
        <taxon>Spermatophyta</taxon>
        <taxon>Magnoliopsida</taxon>
        <taxon>eudicotyledons</taxon>
        <taxon>Gunneridae</taxon>
        <taxon>Pentapetalae</taxon>
        <taxon>rosids</taxon>
        <taxon>malvids</taxon>
        <taxon>Malvales</taxon>
        <taxon>Malvaceae</taxon>
        <taxon>Malvoideae</taxon>
        <taxon>Gossypium</taxon>
    </lineage>
</organism>
<proteinExistence type="predicted"/>
<keyword evidence="2" id="KW-1185">Reference proteome</keyword>
<protein>
    <recommendedName>
        <fullName evidence="3">Reverse transcriptase zinc-binding domain-containing protein</fullName>
    </recommendedName>
</protein>
<evidence type="ECO:0000313" key="2">
    <source>
        <dbReference type="Proteomes" id="UP001358586"/>
    </source>
</evidence>
<comment type="caution">
    <text evidence="1">The sequence shown here is derived from an EMBL/GenBank/DDBJ whole genome shotgun (WGS) entry which is preliminary data.</text>
</comment>
<evidence type="ECO:0008006" key="3">
    <source>
        <dbReference type="Google" id="ProtNLM"/>
    </source>
</evidence>
<dbReference type="Proteomes" id="UP001358586">
    <property type="component" value="Chromosome 2"/>
</dbReference>
<dbReference type="EMBL" id="JARKNE010000002">
    <property type="protein sequence ID" value="KAK5841749.1"/>
    <property type="molecule type" value="Genomic_DNA"/>
</dbReference>